<dbReference type="EMBL" id="JACNJN010000067">
    <property type="protein sequence ID" value="MBC8334449.1"/>
    <property type="molecule type" value="Genomic_DNA"/>
</dbReference>
<dbReference type="AlphaFoldDB" id="A0A8J6NKA1"/>
<sequence length="50" mass="5378">MTRGSFDFFTRKALLSIEPDAIAGPNVPQETLPSAETATPACLGDDHLKF</sequence>
<name>A0A8J6NKA1_9CHLR</name>
<gene>
    <name evidence="2" type="ORF">H8E29_04220</name>
</gene>
<feature type="region of interest" description="Disordered" evidence="1">
    <location>
        <begin position="24"/>
        <end position="50"/>
    </location>
</feature>
<reference evidence="2 3" key="1">
    <citation type="submission" date="2020-08" db="EMBL/GenBank/DDBJ databases">
        <title>Bridging the membrane lipid divide: bacteria of the FCB group superphylum have the potential to synthesize archaeal ether lipids.</title>
        <authorList>
            <person name="Villanueva L."/>
            <person name="Von Meijenfeldt F.A.B."/>
            <person name="Westbye A.B."/>
            <person name="Yadav S."/>
            <person name="Hopmans E.C."/>
            <person name="Dutilh B.E."/>
            <person name="Sinninghe Damste J.S."/>
        </authorList>
    </citation>
    <scope>NUCLEOTIDE SEQUENCE [LARGE SCALE GENOMIC DNA]</scope>
    <source>
        <strain evidence="2">NIOZ-UU36</strain>
    </source>
</reference>
<evidence type="ECO:0000313" key="2">
    <source>
        <dbReference type="EMBL" id="MBC8334449.1"/>
    </source>
</evidence>
<evidence type="ECO:0000313" key="3">
    <source>
        <dbReference type="Proteomes" id="UP000614469"/>
    </source>
</evidence>
<accession>A0A8J6NKA1</accession>
<evidence type="ECO:0000256" key="1">
    <source>
        <dbReference type="SAM" id="MobiDB-lite"/>
    </source>
</evidence>
<organism evidence="2 3">
    <name type="scientific">Candidatus Desulfolinea nitratireducens</name>
    <dbReference type="NCBI Taxonomy" id="2841698"/>
    <lineage>
        <taxon>Bacteria</taxon>
        <taxon>Bacillati</taxon>
        <taxon>Chloroflexota</taxon>
        <taxon>Anaerolineae</taxon>
        <taxon>Anaerolineales</taxon>
        <taxon>Anaerolineales incertae sedis</taxon>
        <taxon>Candidatus Desulfolinea</taxon>
    </lineage>
</organism>
<protein>
    <submittedName>
        <fullName evidence="2">Uncharacterized protein</fullName>
    </submittedName>
</protein>
<comment type="caution">
    <text evidence="2">The sequence shown here is derived from an EMBL/GenBank/DDBJ whole genome shotgun (WGS) entry which is preliminary data.</text>
</comment>
<dbReference type="Proteomes" id="UP000614469">
    <property type="component" value="Unassembled WGS sequence"/>
</dbReference>
<feature type="compositionally biased region" description="Polar residues" evidence="1">
    <location>
        <begin position="28"/>
        <end position="37"/>
    </location>
</feature>
<proteinExistence type="predicted"/>